<gene>
    <name evidence="1" type="ORF">FGG15_09630</name>
</gene>
<keyword evidence="2" id="KW-1185">Reference proteome</keyword>
<protein>
    <recommendedName>
        <fullName evidence="3">Cytochrome c domain-containing protein</fullName>
    </recommendedName>
</protein>
<comment type="caution">
    <text evidence="1">The sequence shown here is derived from an EMBL/GenBank/DDBJ whole genome shotgun (WGS) entry which is preliminary data.</text>
</comment>
<dbReference type="Proteomes" id="UP000751614">
    <property type="component" value="Unassembled WGS sequence"/>
</dbReference>
<evidence type="ECO:0008006" key="3">
    <source>
        <dbReference type="Google" id="ProtNLM"/>
    </source>
</evidence>
<name>A0ABY2WHZ9_9FLAO</name>
<sequence length="91" mass="10248">MANQNEQNHCPHCHAALAPKGAAPFSQPSPAQQALLEYVSPLDGPDRVKALKLVHDIVVYHSEEILDGEEKRALYQVKVLWDLIEETFEEE</sequence>
<dbReference type="EMBL" id="VCNI01000002">
    <property type="protein sequence ID" value="TMU54473.1"/>
    <property type="molecule type" value="Genomic_DNA"/>
</dbReference>
<accession>A0ABY2WHZ9</accession>
<reference evidence="1 2" key="1">
    <citation type="submission" date="2019-05" db="EMBL/GenBank/DDBJ databases">
        <title>Flagellimonas sp. AsT0115, sp. nov., isolated from a marine red algae, Asparagopsis taxiformis.</title>
        <authorList>
            <person name="Kim J."/>
            <person name="Jeong S.E."/>
            <person name="Jeon C.O."/>
        </authorList>
    </citation>
    <scope>NUCLEOTIDE SEQUENCE [LARGE SCALE GENOMIC DNA]</scope>
    <source>
        <strain evidence="1 2">AsT0115</strain>
    </source>
</reference>
<proteinExistence type="predicted"/>
<evidence type="ECO:0000313" key="2">
    <source>
        <dbReference type="Proteomes" id="UP000751614"/>
    </source>
</evidence>
<evidence type="ECO:0000313" key="1">
    <source>
        <dbReference type="EMBL" id="TMU54473.1"/>
    </source>
</evidence>
<organism evidence="1 2">
    <name type="scientific">Flagellimonas algicola</name>
    <dbReference type="NCBI Taxonomy" id="2583815"/>
    <lineage>
        <taxon>Bacteria</taxon>
        <taxon>Pseudomonadati</taxon>
        <taxon>Bacteroidota</taxon>
        <taxon>Flavobacteriia</taxon>
        <taxon>Flavobacteriales</taxon>
        <taxon>Flavobacteriaceae</taxon>
        <taxon>Flagellimonas</taxon>
    </lineage>
</organism>
<dbReference type="RefSeq" id="WP_138835688.1">
    <property type="nucleotide sequence ID" value="NZ_VCNI01000002.1"/>
</dbReference>